<reference evidence="2" key="1">
    <citation type="journal article" date="2023" name="Front. Plant Sci.">
        <title>Chromosomal-level genome assembly of Melastoma candidum provides insights into trichome evolution.</title>
        <authorList>
            <person name="Zhong Y."/>
            <person name="Wu W."/>
            <person name="Sun C."/>
            <person name="Zou P."/>
            <person name="Liu Y."/>
            <person name="Dai S."/>
            <person name="Zhou R."/>
        </authorList>
    </citation>
    <scope>NUCLEOTIDE SEQUENCE [LARGE SCALE GENOMIC DNA]</scope>
</reference>
<comment type="caution">
    <text evidence="1">The sequence shown here is derived from an EMBL/GenBank/DDBJ whole genome shotgun (WGS) entry which is preliminary data.</text>
</comment>
<name>A0ACB9QSC3_9MYRT</name>
<gene>
    <name evidence="1" type="ORF">MLD38_017566</name>
</gene>
<evidence type="ECO:0000313" key="1">
    <source>
        <dbReference type="EMBL" id="KAI4369077.1"/>
    </source>
</evidence>
<sequence length="449" mass="50021">MILSWRRLRRAVRQRRDVKNNKVGEREMLEAEAEEVTVPAHFRCPISLDLMRDPVTLSSGMTYDRGSIEAWMEAGNRTCPVTNTALRSLDVVPNHAIRKMIQEWCVENRDHGVERIPTPRIPVSPPEVNEILGRITSASDGKDWVRCRELVAKVRGIIKESERNKKCVRSCGAGVTMARAFEELSDRSAFEENSAMSEGILSTLTAMMPLDVDAQSSLGSANSLNALVWHMGNGSLSARRNSALAIREVVSGNKQKVELLSTMGHARGALFKMIKEPICAASTKSSLVVIYHMVTIDHPLKNKVISEFSNKGLVSLLLETMVDADKSMCEKALGVLDRMCNEEEGRDATLLHPLASPVLVKKLLRVSDLATEFVVSILSNISKDETDDAFWVELLRCGAFQKLLLLFQVGCGERTKEKARELLKSLNVRREGMPECVDGHDFNGLRRHS</sequence>
<evidence type="ECO:0000313" key="2">
    <source>
        <dbReference type="Proteomes" id="UP001057402"/>
    </source>
</evidence>
<proteinExistence type="predicted"/>
<protein>
    <submittedName>
        <fullName evidence="1">Uncharacterized protein</fullName>
    </submittedName>
</protein>
<organism evidence="1 2">
    <name type="scientific">Melastoma candidum</name>
    <dbReference type="NCBI Taxonomy" id="119954"/>
    <lineage>
        <taxon>Eukaryota</taxon>
        <taxon>Viridiplantae</taxon>
        <taxon>Streptophyta</taxon>
        <taxon>Embryophyta</taxon>
        <taxon>Tracheophyta</taxon>
        <taxon>Spermatophyta</taxon>
        <taxon>Magnoliopsida</taxon>
        <taxon>eudicotyledons</taxon>
        <taxon>Gunneridae</taxon>
        <taxon>Pentapetalae</taxon>
        <taxon>rosids</taxon>
        <taxon>malvids</taxon>
        <taxon>Myrtales</taxon>
        <taxon>Melastomataceae</taxon>
        <taxon>Melastomatoideae</taxon>
        <taxon>Melastomateae</taxon>
        <taxon>Melastoma</taxon>
    </lineage>
</organism>
<keyword evidence="2" id="KW-1185">Reference proteome</keyword>
<accession>A0ACB9QSC3</accession>
<dbReference type="EMBL" id="CM042884">
    <property type="protein sequence ID" value="KAI4369077.1"/>
    <property type="molecule type" value="Genomic_DNA"/>
</dbReference>
<dbReference type="Proteomes" id="UP001057402">
    <property type="component" value="Chromosome 5"/>
</dbReference>